<dbReference type="Pfam" id="PF00149">
    <property type="entry name" value="Metallophos"/>
    <property type="match status" value="1"/>
</dbReference>
<feature type="domain" description="5'-Nucleotidase C-terminal" evidence="4">
    <location>
        <begin position="323"/>
        <end position="459"/>
    </location>
</feature>
<organism evidence="5 6">
    <name type="scientific">Candidatus Scatenecus faecavium</name>
    <dbReference type="NCBI Taxonomy" id="2840915"/>
    <lineage>
        <taxon>Bacteria</taxon>
        <taxon>Candidatus Scatenecus</taxon>
    </lineage>
</organism>
<keyword evidence="2" id="KW-0378">Hydrolase</keyword>
<reference evidence="5" key="2">
    <citation type="journal article" date="2021" name="PeerJ">
        <title>Extensive microbial diversity within the chicken gut microbiome revealed by metagenomics and culture.</title>
        <authorList>
            <person name="Gilroy R."/>
            <person name="Ravi A."/>
            <person name="Getino M."/>
            <person name="Pursley I."/>
            <person name="Horton D.L."/>
            <person name="Alikhan N.F."/>
            <person name="Baker D."/>
            <person name="Gharbi K."/>
            <person name="Hall N."/>
            <person name="Watson M."/>
            <person name="Adriaenssens E.M."/>
            <person name="Foster-Nyarko E."/>
            <person name="Jarju S."/>
            <person name="Secka A."/>
            <person name="Antonio M."/>
            <person name="Oren A."/>
            <person name="Chaudhuri R.R."/>
            <person name="La Ragione R."/>
            <person name="Hildebrand F."/>
            <person name="Pallen M.J."/>
        </authorList>
    </citation>
    <scope>NUCLEOTIDE SEQUENCE</scope>
    <source>
        <strain evidence="5">CHK152-2994</strain>
    </source>
</reference>
<gene>
    <name evidence="5" type="ORF">IAD41_02470</name>
</gene>
<dbReference type="Pfam" id="PF02872">
    <property type="entry name" value="5_nucleotid_C"/>
    <property type="match status" value="1"/>
</dbReference>
<dbReference type="PANTHER" id="PTHR11575">
    <property type="entry name" value="5'-NUCLEOTIDASE-RELATED"/>
    <property type="match status" value="1"/>
</dbReference>
<dbReference type="InterPro" id="IPR036907">
    <property type="entry name" value="5'-Nucleotdase_C_sf"/>
</dbReference>
<protein>
    <submittedName>
        <fullName evidence="5">5'-nucleotidase C-terminal domain-containing protein</fullName>
    </submittedName>
</protein>
<keyword evidence="1" id="KW-0732">Signal</keyword>
<dbReference type="SUPFAM" id="SSF56300">
    <property type="entry name" value="Metallo-dependent phosphatases"/>
    <property type="match status" value="1"/>
</dbReference>
<dbReference type="InterPro" id="IPR029052">
    <property type="entry name" value="Metallo-depent_PP-like"/>
</dbReference>
<proteinExistence type="inferred from homology"/>
<dbReference type="GO" id="GO:0009166">
    <property type="term" value="P:nucleotide catabolic process"/>
    <property type="evidence" value="ECO:0007669"/>
    <property type="project" value="InterPro"/>
</dbReference>
<evidence type="ECO:0000313" key="5">
    <source>
        <dbReference type="EMBL" id="HIS82455.1"/>
    </source>
</evidence>
<dbReference type="InterPro" id="IPR006179">
    <property type="entry name" value="5_nucleotidase/apyrase"/>
</dbReference>
<dbReference type="SUPFAM" id="SSF55816">
    <property type="entry name" value="5'-nucleotidase (syn. UDP-sugar hydrolase), C-terminal domain"/>
    <property type="match status" value="1"/>
</dbReference>
<accession>A0A9D1FV04</accession>
<dbReference type="GO" id="GO:0016787">
    <property type="term" value="F:hydrolase activity"/>
    <property type="evidence" value="ECO:0007669"/>
    <property type="project" value="UniProtKB-KW"/>
</dbReference>
<evidence type="ECO:0000313" key="6">
    <source>
        <dbReference type="Proteomes" id="UP000824139"/>
    </source>
</evidence>
<keyword evidence="2" id="KW-0547">Nucleotide-binding</keyword>
<evidence type="ECO:0000256" key="2">
    <source>
        <dbReference type="RuleBase" id="RU362119"/>
    </source>
</evidence>
<dbReference type="EMBL" id="DVJO01000051">
    <property type="protein sequence ID" value="HIS82455.1"/>
    <property type="molecule type" value="Genomic_DNA"/>
</dbReference>
<name>A0A9D1FV04_9BACT</name>
<dbReference type="Gene3D" id="3.60.21.10">
    <property type="match status" value="1"/>
</dbReference>
<dbReference type="AlphaFoldDB" id="A0A9D1FV04"/>
<evidence type="ECO:0000259" key="3">
    <source>
        <dbReference type="Pfam" id="PF00149"/>
    </source>
</evidence>
<evidence type="ECO:0000256" key="1">
    <source>
        <dbReference type="ARBA" id="ARBA00022729"/>
    </source>
</evidence>
<dbReference type="PANTHER" id="PTHR11575:SF24">
    <property type="entry name" value="5'-NUCLEOTIDASE"/>
    <property type="match status" value="1"/>
</dbReference>
<dbReference type="PRINTS" id="PR01607">
    <property type="entry name" value="APYRASEFAMLY"/>
</dbReference>
<reference evidence="5" key="1">
    <citation type="submission" date="2020-10" db="EMBL/GenBank/DDBJ databases">
        <authorList>
            <person name="Gilroy R."/>
        </authorList>
    </citation>
    <scope>NUCLEOTIDE SEQUENCE</scope>
    <source>
        <strain evidence="5">CHK152-2994</strain>
    </source>
</reference>
<comment type="similarity">
    <text evidence="2">Belongs to the 5'-nucleotidase family.</text>
</comment>
<dbReference type="InterPro" id="IPR004843">
    <property type="entry name" value="Calcineurin-like_PHP"/>
</dbReference>
<evidence type="ECO:0000259" key="4">
    <source>
        <dbReference type="Pfam" id="PF02872"/>
    </source>
</evidence>
<dbReference type="InterPro" id="IPR008334">
    <property type="entry name" value="5'-Nucleotdase_C"/>
</dbReference>
<dbReference type="Proteomes" id="UP000824139">
    <property type="component" value="Unassembled WGS sequence"/>
</dbReference>
<dbReference type="Gene3D" id="3.90.780.10">
    <property type="entry name" value="5'-Nucleotidase, C-terminal domain"/>
    <property type="match status" value="1"/>
</dbReference>
<feature type="domain" description="Calcineurin-like phosphoesterase" evidence="3">
    <location>
        <begin position="24"/>
        <end position="226"/>
    </location>
</feature>
<comment type="caution">
    <text evidence="5">The sequence shown here is derived from an EMBL/GenBank/DDBJ whole genome shotgun (WGS) entry which is preliminary data.</text>
</comment>
<sequence>MSKSQQMPQSDSDKKKQSSVKTSIFYVNDVHGKMTNMERIKTVSDIFDKSKKDENTAKLKLASGDIILGANFISNMVANKFLNWIGVTANALGNHELDVVPSKLAELMKQADYKLLAINASVDPQSPMAGRIGKSIIEEHDGQKFGIIGIAPSDMAERVKLNDSVKDIKIDDFDTTLKKVQEEVNNLRSQGINKIILLSHSGLKHDKRLAQETEGVDIILGGHSHDMVKDIKDGENLLMSKSGEPVVITQAGKDGENVGVLNVEWTEGGVLTKVQNNVINTRNFNRTLPSRTAVEEIIGKPQILGNVSYADKEPPNRLIANNPHGDLIVDAMRSELGTDIAILNAGNIRGHFDVGKIDSRLVNDVTPFEDKMMIGNLSEVDIVNAIKVGAKSLTTHNSKPGILLISGMNYTINDKGELLSLEYVDKNGNKQPIDVNNPNPNRKFSCAMDDFFATGGDNYLPTNEKPDFVVAKFDLDKNKLACDYIKKFDKPIEIRDDQRVKIVKS</sequence>
<dbReference type="GO" id="GO:0000166">
    <property type="term" value="F:nucleotide binding"/>
    <property type="evidence" value="ECO:0007669"/>
    <property type="project" value="UniProtKB-KW"/>
</dbReference>